<comment type="miscellaneous">
    <text evidence="11">The active site is a redox-active disulfide bond.</text>
</comment>
<keyword evidence="8" id="KW-1015">Disulfide bond</keyword>
<dbReference type="SUPFAM" id="SSF51905">
    <property type="entry name" value="FAD/NAD(P)-binding domain"/>
    <property type="match status" value="1"/>
</dbReference>
<evidence type="ECO:0000313" key="15">
    <source>
        <dbReference type="Proteomes" id="UP000755585"/>
    </source>
</evidence>
<evidence type="ECO:0000256" key="9">
    <source>
        <dbReference type="ARBA" id="ARBA00023284"/>
    </source>
</evidence>
<keyword evidence="15" id="KW-1185">Reference proteome</keyword>
<keyword evidence="7 11" id="KW-0560">Oxidoreductase</keyword>
<dbReference type="InterPro" id="IPR012999">
    <property type="entry name" value="Pyr_OxRdtase_I_AS"/>
</dbReference>
<evidence type="ECO:0000256" key="1">
    <source>
        <dbReference type="ARBA" id="ARBA00007532"/>
    </source>
</evidence>
<dbReference type="Gene3D" id="3.30.390.30">
    <property type="match status" value="1"/>
</dbReference>
<keyword evidence="5 11" id="KW-0274">FAD</keyword>
<evidence type="ECO:0000256" key="11">
    <source>
        <dbReference type="RuleBase" id="RU003692"/>
    </source>
</evidence>
<dbReference type="InterPro" id="IPR023753">
    <property type="entry name" value="FAD/NAD-binding_dom"/>
</dbReference>
<evidence type="ECO:0000256" key="10">
    <source>
        <dbReference type="ARBA" id="ARBA00049187"/>
    </source>
</evidence>
<feature type="domain" description="Pyridine nucleotide-disulphide oxidoreductase dimerisation" evidence="12">
    <location>
        <begin position="338"/>
        <end position="447"/>
    </location>
</feature>
<reference evidence="14 15" key="1">
    <citation type="submission" date="2021-03" db="EMBL/GenBank/DDBJ databases">
        <title>Sequencing the genomes of 1000 actinobacteria strains.</title>
        <authorList>
            <person name="Klenk H.-P."/>
        </authorList>
    </citation>
    <scope>NUCLEOTIDE SEQUENCE [LARGE SCALE GENOMIC DNA]</scope>
    <source>
        <strain evidence="14 15">DSM 18824</strain>
    </source>
</reference>
<dbReference type="InterPro" id="IPR016156">
    <property type="entry name" value="FAD/NAD-linked_Rdtase_dimer_sf"/>
</dbReference>
<dbReference type="InterPro" id="IPR001100">
    <property type="entry name" value="Pyr_nuc-diS_OxRdtase"/>
</dbReference>
<evidence type="ECO:0000256" key="2">
    <source>
        <dbReference type="ARBA" id="ARBA00012608"/>
    </source>
</evidence>
<name>A0ABS4UWH3_9ACTN</name>
<dbReference type="NCBIfam" id="TIGR01350">
    <property type="entry name" value="lipoamide_DH"/>
    <property type="match status" value="1"/>
</dbReference>
<dbReference type="Gene3D" id="3.50.50.60">
    <property type="entry name" value="FAD/NAD(P)-binding domain"/>
    <property type="match status" value="2"/>
</dbReference>
<evidence type="ECO:0000259" key="13">
    <source>
        <dbReference type="Pfam" id="PF07992"/>
    </source>
</evidence>
<keyword evidence="6" id="KW-0521">NADP</keyword>
<dbReference type="PANTHER" id="PTHR43014:SF2">
    <property type="entry name" value="MERCURIC REDUCTASE"/>
    <property type="match status" value="1"/>
</dbReference>
<keyword evidence="4 11" id="KW-0285">Flavoprotein</keyword>
<feature type="domain" description="FAD/NAD(P)-binding" evidence="13">
    <location>
        <begin position="5"/>
        <end position="317"/>
    </location>
</feature>
<dbReference type="PRINTS" id="PR00411">
    <property type="entry name" value="PNDRDTASEI"/>
</dbReference>
<dbReference type="EC" id="1.8.1.4" evidence="2 11"/>
<sequence length="456" mass="48398">MVERYDTLVLGGGMSGLPLALRAGRHGRVAFVEKEKLGGTCLNRGCIPTKTMIASAAVAAQIRRAGEFGVRVGDPEVDLAAVVDRKDKIVDTIRTGSYRTVERAATVDLYQAEGHFTGRRRLRVDGSDLQADRIVVATGLRTAIPAIDGLDTIPYLTSRTLLDLRELPEHLIVVGGGYIGCEFAQMFRRFGARVTIIQRADRLLPAEDPDISAAVTDGFTADDIDILTDTACVAVDGKAGDICIHCDNGTHLTGSHLLIATGRTPNTDDLGLEHLGLEPDAHGFLTVDDTLHTKAENVWAIGDIRGGPMFTHTARHDADVAYRAAFRGQARTTAGRVVPHGVFLDPEVGAVGLTEPQARAAGHDVVIGSQDFAGVVRARAIGSTRGLIKFVVDADTDKILGCHIAGPHAAELVHEAVIAMHTGARYTDIADAIHIHPTLAEGVNTAAGGVHREVGT</sequence>
<dbReference type="Proteomes" id="UP000755585">
    <property type="component" value="Unassembled WGS sequence"/>
</dbReference>
<accession>A0ABS4UWH3</accession>
<comment type="similarity">
    <text evidence="1 11">Belongs to the class-I pyridine nucleotide-disulfide oxidoreductase family.</text>
</comment>
<dbReference type="PIRSF" id="PIRSF000350">
    <property type="entry name" value="Mercury_reductase_MerA"/>
    <property type="match status" value="1"/>
</dbReference>
<evidence type="ECO:0000259" key="12">
    <source>
        <dbReference type="Pfam" id="PF02852"/>
    </source>
</evidence>
<evidence type="ECO:0000256" key="8">
    <source>
        <dbReference type="ARBA" id="ARBA00023157"/>
    </source>
</evidence>
<evidence type="ECO:0000256" key="6">
    <source>
        <dbReference type="ARBA" id="ARBA00022857"/>
    </source>
</evidence>
<comment type="cofactor">
    <cofactor evidence="11">
        <name>FAD</name>
        <dbReference type="ChEBI" id="CHEBI:57692"/>
    </cofactor>
    <text evidence="11">Binds 1 FAD per subunit.</text>
</comment>
<evidence type="ECO:0000256" key="5">
    <source>
        <dbReference type="ARBA" id="ARBA00022827"/>
    </source>
</evidence>
<dbReference type="Pfam" id="PF02852">
    <property type="entry name" value="Pyr_redox_dim"/>
    <property type="match status" value="1"/>
</dbReference>
<evidence type="ECO:0000313" key="14">
    <source>
        <dbReference type="EMBL" id="MBP2355999.1"/>
    </source>
</evidence>
<dbReference type="EMBL" id="JAGINT010000002">
    <property type="protein sequence ID" value="MBP2355999.1"/>
    <property type="molecule type" value="Genomic_DNA"/>
</dbReference>
<dbReference type="InterPro" id="IPR036188">
    <property type="entry name" value="FAD/NAD-bd_sf"/>
</dbReference>
<keyword evidence="9 11" id="KW-0676">Redox-active center</keyword>
<protein>
    <recommendedName>
        <fullName evidence="3 11">Dihydrolipoyl dehydrogenase</fullName>
        <ecNumber evidence="2 11">1.8.1.4</ecNumber>
    </recommendedName>
</protein>
<dbReference type="InterPro" id="IPR004099">
    <property type="entry name" value="Pyr_nucl-diS_OxRdtase_dimer"/>
</dbReference>
<dbReference type="RefSeq" id="WP_209698589.1">
    <property type="nucleotide sequence ID" value="NZ_BAAAVU010000005.1"/>
</dbReference>
<comment type="caution">
    <text evidence="14">The sequence shown here is derived from an EMBL/GenBank/DDBJ whole genome shotgun (WGS) entry which is preliminary data.</text>
</comment>
<dbReference type="InterPro" id="IPR006258">
    <property type="entry name" value="Lipoamide_DH"/>
</dbReference>
<evidence type="ECO:0000256" key="4">
    <source>
        <dbReference type="ARBA" id="ARBA00022630"/>
    </source>
</evidence>
<dbReference type="SUPFAM" id="SSF55424">
    <property type="entry name" value="FAD/NAD-linked reductases, dimerisation (C-terminal) domain"/>
    <property type="match status" value="1"/>
</dbReference>
<keyword evidence="11" id="KW-0520">NAD</keyword>
<dbReference type="PANTHER" id="PTHR43014">
    <property type="entry name" value="MERCURIC REDUCTASE"/>
    <property type="match status" value="1"/>
</dbReference>
<dbReference type="PROSITE" id="PS00076">
    <property type="entry name" value="PYRIDINE_REDOX_1"/>
    <property type="match status" value="1"/>
</dbReference>
<proteinExistence type="inferred from homology"/>
<organism evidence="14 15">
    <name type="scientific">Kribbella aluminosa</name>
    <dbReference type="NCBI Taxonomy" id="416017"/>
    <lineage>
        <taxon>Bacteria</taxon>
        <taxon>Bacillati</taxon>
        <taxon>Actinomycetota</taxon>
        <taxon>Actinomycetes</taxon>
        <taxon>Propionibacteriales</taxon>
        <taxon>Kribbellaceae</taxon>
        <taxon>Kribbella</taxon>
    </lineage>
</organism>
<dbReference type="Pfam" id="PF07992">
    <property type="entry name" value="Pyr_redox_2"/>
    <property type="match status" value="1"/>
</dbReference>
<evidence type="ECO:0000256" key="7">
    <source>
        <dbReference type="ARBA" id="ARBA00023002"/>
    </source>
</evidence>
<comment type="catalytic activity">
    <reaction evidence="10 11">
        <text>N(6)-[(R)-dihydrolipoyl]-L-lysyl-[protein] + NAD(+) = N(6)-[(R)-lipoyl]-L-lysyl-[protein] + NADH + H(+)</text>
        <dbReference type="Rhea" id="RHEA:15045"/>
        <dbReference type="Rhea" id="RHEA-COMP:10474"/>
        <dbReference type="Rhea" id="RHEA-COMP:10475"/>
        <dbReference type="ChEBI" id="CHEBI:15378"/>
        <dbReference type="ChEBI" id="CHEBI:57540"/>
        <dbReference type="ChEBI" id="CHEBI:57945"/>
        <dbReference type="ChEBI" id="CHEBI:83099"/>
        <dbReference type="ChEBI" id="CHEBI:83100"/>
        <dbReference type="EC" id="1.8.1.4"/>
    </reaction>
</comment>
<evidence type="ECO:0000256" key="3">
    <source>
        <dbReference type="ARBA" id="ARBA00016961"/>
    </source>
</evidence>
<gene>
    <name evidence="14" type="ORF">JOF29_007109</name>
</gene>
<dbReference type="PRINTS" id="PR00368">
    <property type="entry name" value="FADPNR"/>
</dbReference>